<gene>
    <name evidence="1" type="ORF">pipiens_007380</name>
</gene>
<protein>
    <submittedName>
        <fullName evidence="1">Uncharacterized protein</fullName>
    </submittedName>
</protein>
<sequence length="234" mass="26858">MFDPETSLLEAKRVKNDPCAILYPSQLIQCDLRYLEMNTHGNFDDGMRQLVVPALQPDGHFFLWITGRAMELVDEHRYTRSPGKLECLLDDRWGEESKQAPTTVDEENTQLMKELAPTYFNYNQRSVHGTITAKRNGLLTVETDLREIPVEIDDVELTFIPKRGDYVVLECMVQIDESYFEARGDILEADERGGEIMTDDGKYNKVVIQKAVPKTVETTKASQAQRDPDFFDKD</sequence>
<evidence type="ECO:0000313" key="2">
    <source>
        <dbReference type="Proteomes" id="UP001562425"/>
    </source>
</evidence>
<name>A0ABD1DQ31_CULPP</name>
<dbReference type="EMBL" id="JBEHCU010005228">
    <property type="protein sequence ID" value="KAL1400499.1"/>
    <property type="molecule type" value="Genomic_DNA"/>
</dbReference>
<keyword evidence="2" id="KW-1185">Reference proteome</keyword>
<organism evidence="1 2">
    <name type="scientific">Culex pipiens pipiens</name>
    <name type="common">Northern house mosquito</name>
    <dbReference type="NCBI Taxonomy" id="38569"/>
    <lineage>
        <taxon>Eukaryota</taxon>
        <taxon>Metazoa</taxon>
        <taxon>Ecdysozoa</taxon>
        <taxon>Arthropoda</taxon>
        <taxon>Hexapoda</taxon>
        <taxon>Insecta</taxon>
        <taxon>Pterygota</taxon>
        <taxon>Neoptera</taxon>
        <taxon>Endopterygota</taxon>
        <taxon>Diptera</taxon>
        <taxon>Nematocera</taxon>
        <taxon>Culicoidea</taxon>
        <taxon>Culicidae</taxon>
        <taxon>Culicinae</taxon>
        <taxon>Culicini</taxon>
        <taxon>Culex</taxon>
        <taxon>Culex</taxon>
    </lineage>
</organism>
<dbReference type="Proteomes" id="UP001562425">
    <property type="component" value="Unassembled WGS sequence"/>
</dbReference>
<comment type="caution">
    <text evidence="1">The sequence shown here is derived from an EMBL/GenBank/DDBJ whole genome shotgun (WGS) entry which is preliminary data.</text>
</comment>
<reference evidence="1 2" key="1">
    <citation type="submission" date="2024-05" db="EMBL/GenBank/DDBJ databases">
        <title>Culex pipiens pipiens assembly and annotation.</title>
        <authorList>
            <person name="Alout H."/>
            <person name="Durand T."/>
        </authorList>
    </citation>
    <scope>NUCLEOTIDE SEQUENCE [LARGE SCALE GENOMIC DNA]</scope>
    <source>
        <strain evidence="1">HA-2024</strain>
        <tissue evidence="1">Whole body</tissue>
    </source>
</reference>
<proteinExistence type="predicted"/>
<evidence type="ECO:0000313" key="1">
    <source>
        <dbReference type="EMBL" id="KAL1400499.1"/>
    </source>
</evidence>
<accession>A0ABD1DQ31</accession>
<dbReference type="AlphaFoldDB" id="A0ABD1DQ31"/>